<evidence type="ECO:0000256" key="9">
    <source>
        <dbReference type="ARBA" id="ARBA00022748"/>
    </source>
</evidence>
<keyword evidence="9 12" id="KW-0201">Cytochrome c-type biogenesis</keyword>
<evidence type="ECO:0000256" key="2">
    <source>
        <dbReference type="ARBA" id="ARBA00004377"/>
    </source>
</evidence>
<gene>
    <name evidence="13" type="ORF">KL86APRO_20064</name>
</gene>
<evidence type="ECO:0000256" key="12">
    <source>
        <dbReference type="RuleBase" id="RU363101"/>
    </source>
</evidence>
<evidence type="ECO:0000256" key="1">
    <source>
        <dbReference type="ARBA" id="ARBA00002442"/>
    </source>
</evidence>
<dbReference type="GO" id="GO:0005886">
    <property type="term" value="C:plasma membrane"/>
    <property type="evidence" value="ECO:0007669"/>
    <property type="project" value="UniProtKB-SubCell"/>
</dbReference>
<keyword evidence="7 12" id="KW-0997">Cell inner membrane</keyword>
<organism evidence="13">
    <name type="scientific">uncultured Alphaproteobacteria bacterium</name>
    <dbReference type="NCBI Taxonomy" id="91750"/>
    <lineage>
        <taxon>Bacteria</taxon>
        <taxon>Pseudomonadati</taxon>
        <taxon>Pseudomonadota</taxon>
        <taxon>Alphaproteobacteria</taxon>
        <taxon>environmental samples</taxon>
    </lineage>
</organism>
<comment type="function">
    <text evidence="1 12">Required for the export of heme to the periplasm for the biogenesis of c-type cytochromes.</text>
</comment>
<evidence type="ECO:0000256" key="3">
    <source>
        <dbReference type="ARBA" id="ARBA00008741"/>
    </source>
</evidence>
<keyword evidence="10 12" id="KW-1133">Transmembrane helix</keyword>
<feature type="transmembrane region" description="Helical" evidence="12">
    <location>
        <begin position="12"/>
        <end position="30"/>
    </location>
</feature>
<evidence type="ECO:0000256" key="5">
    <source>
        <dbReference type="ARBA" id="ARBA00022448"/>
    </source>
</evidence>
<evidence type="ECO:0000256" key="6">
    <source>
        <dbReference type="ARBA" id="ARBA00022475"/>
    </source>
</evidence>
<evidence type="ECO:0000313" key="13">
    <source>
        <dbReference type="EMBL" id="SBW11066.1"/>
    </source>
</evidence>
<keyword evidence="5 12" id="KW-0813">Transport</keyword>
<protein>
    <recommendedName>
        <fullName evidence="4 12">Heme exporter protein D</fullName>
    </recommendedName>
</protein>
<keyword evidence="8 12" id="KW-0812">Transmembrane</keyword>
<dbReference type="GO" id="GO:0017004">
    <property type="term" value="P:cytochrome complex assembly"/>
    <property type="evidence" value="ECO:0007669"/>
    <property type="project" value="UniProtKB-KW"/>
</dbReference>
<dbReference type="InterPro" id="IPR007078">
    <property type="entry name" value="Haem_export_protD_CcmD"/>
</dbReference>
<keyword evidence="11 12" id="KW-0472">Membrane</keyword>
<evidence type="ECO:0000256" key="10">
    <source>
        <dbReference type="ARBA" id="ARBA00022989"/>
    </source>
</evidence>
<evidence type="ECO:0000256" key="8">
    <source>
        <dbReference type="ARBA" id="ARBA00022692"/>
    </source>
</evidence>
<dbReference type="EMBL" id="FLUO01000002">
    <property type="protein sequence ID" value="SBW11066.1"/>
    <property type="molecule type" value="Genomic_DNA"/>
</dbReference>
<proteinExistence type="inferred from homology"/>
<comment type="similarity">
    <text evidence="3 12">Belongs to the CcmD/CycX/HelD family.</text>
</comment>
<reference evidence="13" key="1">
    <citation type="submission" date="2016-04" db="EMBL/GenBank/DDBJ databases">
        <authorList>
            <person name="Evans L.H."/>
            <person name="Alamgir A."/>
            <person name="Owens N."/>
            <person name="Weber N.D."/>
            <person name="Virtaneva K."/>
            <person name="Barbian K."/>
            <person name="Babar A."/>
            <person name="Rosenke K."/>
        </authorList>
    </citation>
    <scope>NUCLEOTIDE SEQUENCE</scope>
    <source>
        <strain evidence="13">86</strain>
    </source>
</reference>
<comment type="subcellular location">
    <subcellularLocation>
        <location evidence="2 12">Cell inner membrane</location>
        <topology evidence="2 12">Single-pass membrane protein</topology>
    </subcellularLocation>
</comment>
<dbReference type="GO" id="GO:0015886">
    <property type="term" value="P:heme transport"/>
    <property type="evidence" value="ECO:0007669"/>
    <property type="project" value="InterPro"/>
</dbReference>
<dbReference type="AlphaFoldDB" id="A0A212KH46"/>
<keyword evidence="6 12" id="KW-1003">Cell membrane</keyword>
<sequence length="49" mass="5397">MTLHGPYTAYVIGAYAVTLLALGVAALAAWRDWRRARAAWARIEGGRPR</sequence>
<evidence type="ECO:0000256" key="7">
    <source>
        <dbReference type="ARBA" id="ARBA00022519"/>
    </source>
</evidence>
<name>A0A212KH46_9PROT</name>
<accession>A0A212KH46</accession>
<evidence type="ECO:0000256" key="4">
    <source>
        <dbReference type="ARBA" id="ARBA00016461"/>
    </source>
</evidence>
<dbReference type="Pfam" id="PF04995">
    <property type="entry name" value="CcmD"/>
    <property type="match status" value="1"/>
</dbReference>
<evidence type="ECO:0000256" key="11">
    <source>
        <dbReference type="ARBA" id="ARBA00023136"/>
    </source>
</evidence>